<dbReference type="PANTHER" id="PTHR31126">
    <property type="entry name" value="TYROSINE-PROTEIN PHOSPHATASE"/>
    <property type="match status" value="1"/>
</dbReference>
<dbReference type="OrthoDB" id="9988524at2759"/>
<dbReference type="PROSITE" id="PS50056">
    <property type="entry name" value="TYR_PHOSPHATASE_2"/>
    <property type="match status" value="1"/>
</dbReference>
<dbReference type="GO" id="GO:0004721">
    <property type="term" value="F:phosphoprotein phosphatase activity"/>
    <property type="evidence" value="ECO:0007669"/>
    <property type="project" value="InterPro"/>
</dbReference>
<evidence type="ECO:0000313" key="2">
    <source>
        <dbReference type="EMBL" id="KAF5391155.1"/>
    </source>
</evidence>
<feature type="domain" description="Tyrosine specific protein phosphatases" evidence="1">
    <location>
        <begin position="210"/>
        <end position="256"/>
    </location>
</feature>
<dbReference type="EMBL" id="JAACJN010000011">
    <property type="protein sequence ID" value="KAF5391155.1"/>
    <property type="molecule type" value="Genomic_DNA"/>
</dbReference>
<protein>
    <recommendedName>
        <fullName evidence="1">Tyrosine specific protein phosphatases domain-containing protein</fullName>
    </recommendedName>
</protein>
<evidence type="ECO:0000313" key="3">
    <source>
        <dbReference type="Proteomes" id="UP000518752"/>
    </source>
</evidence>
<dbReference type="AlphaFoldDB" id="A0A8H5HXU0"/>
<keyword evidence="3" id="KW-1185">Reference proteome</keyword>
<gene>
    <name evidence="2" type="ORF">D9757_003080</name>
</gene>
<dbReference type="InterPro" id="IPR016130">
    <property type="entry name" value="Tyr_Pase_AS"/>
</dbReference>
<name>A0A8H5HXU0_9AGAR</name>
<proteinExistence type="predicted"/>
<dbReference type="Pfam" id="PF13350">
    <property type="entry name" value="Y_phosphatase3"/>
    <property type="match status" value="1"/>
</dbReference>
<dbReference type="InterPro" id="IPR000387">
    <property type="entry name" value="Tyr_Pase_dom"/>
</dbReference>
<dbReference type="PROSITE" id="PS00383">
    <property type="entry name" value="TYR_PHOSPHATASE_1"/>
    <property type="match status" value="1"/>
</dbReference>
<dbReference type="PANTHER" id="PTHR31126:SF1">
    <property type="entry name" value="TYROSINE SPECIFIC PROTEIN PHOSPHATASES DOMAIN-CONTAINING PROTEIN"/>
    <property type="match status" value="1"/>
</dbReference>
<organism evidence="2 3">
    <name type="scientific">Collybiopsis confluens</name>
    <dbReference type="NCBI Taxonomy" id="2823264"/>
    <lineage>
        <taxon>Eukaryota</taxon>
        <taxon>Fungi</taxon>
        <taxon>Dikarya</taxon>
        <taxon>Basidiomycota</taxon>
        <taxon>Agaricomycotina</taxon>
        <taxon>Agaricomycetes</taxon>
        <taxon>Agaricomycetidae</taxon>
        <taxon>Agaricales</taxon>
        <taxon>Marasmiineae</taxon>
        <taxon>Omphalotaceae</taxon>
        <taxon>Collybiopsis</taxon>
    </lineage>
</organism>
<accession>A0A8H5HXU0</accession>
<dbReference type="InterPro" id="IPR029021">
    <property type="entry name" value="Prot-tyrosine_phosphatase-like"/>
</dbReference>
<dbReference type="SUPFAM" id="SSF52799">
    <property type="entry name" value="(Phosphotyrosine protein) phosphatases II"/>
    <property type="match status" value="1"/>
</dbReference>
<dbReference type="InterPro" id="IPR026893">
    <property type="entry name" value="Tyr/Ser_Pase_IphP-type"/>
</dbReference>
<reference evidence="2 3" key="1">
    <citation type="journal article" date="2020" name="ISME J.">
        <title>Uncovering the hidden diversity of litter-decomposition mechanisms in mushroom-forming fungi.</title>
        <authorList>
            <person name="Floudas D."/>
            <person name="Bentzer J."/>
            <person name="Ahren D."/>
            <person name="Johansson T."/>
            <person name="Persson P."/>
            <person name="Tunlid A."/>
        </authorList>
    </citation>
    <scope>NUCLEOTIDE SEQUENCE [LARGE SCALE GENOMIC DNA]</scope>
    <source>
        <strain evidence="2 3">CBS 406.79</strain>
    </source>
</reference>
<evidence type="ECO:0000259" key="1">
    <source>
        <dbReference type="PROSITE" id="PS50056"/>
    </source>
</evidence>
<comment type="caution">
    <text evidence="2">The sequence shown here is derived from an EMBL/GenBank/DDBJ whole genome shotgun (WGS) entry which is preliminary data.</text>
</comment>
<sequence length="315" mass="35740">MVMTPGIEFITSPSSFLSPSSCGCQKAREMADTITNPPFVGIHNFRDVGKVINALNQGKTPIRIREGILLRSGRLDGATHADTQLLIEQYRLKTVIDLRTKSEHVKRQEVLKNTDKVDVGRWGTVKIHFIGRTFENHLFRQLTWWQAIWFILLMLIQRRMAAIRIVGQNVMRPRGLIGLSKDSLQFCQDEISQASAISALQVYLDPQAYPVLVHCTQGKDRSGLVVMLVLFILGVPVEFVKEDYVLSDKGLERIRKSMLVEVFEIGMDETYTRAPEEVVDAVWKYLQEGGGVDAYLDGIGFGHLKRQKLREILLE</sequence>
<dbReference type="Gene3D" id="3.90.190.10">
    <property type="entry name" value="Protein tyrosine phosphatase superfamily"/>
    <property type="match status" value="1"/>
</dbReference>
<dbReference type="Proteomes" id="UP000518752">
    <property type="component" value="Unassembled WGS sequence"/>
</dbReference>